<reference evidence="6 7" key="1">
    <citation type="submission" date="2022-01" db="EMBL/GenBank/DDBJ databases">
        <title>Whole genome-based taxonomy of the Shewanellaceae.</title>
        <authorList>
            <person name="Martin-Rodriguez A.J."/>
        </authorList>
    </citation>
    <scope>NUCLEOTIDE SEQUENCE [LARGE SCALE GENOMIC DNA]</scope>
    <source>
        <strain evidence="6 7">DSM 17177</strain>
    </source>
</reference>
<comment type="similarity">
    <text evidence="1">Belongs to the peptidase S49 family.</text>
</comment>
<comment type="caution">
    <text evidence="6">The sequence shown here is derived from an EMBL/GenBank/DDBJ whole genome shotgun (WGS) entry which is preliminary data.</text>
</comment>
<organism evidence="6 7">
    <name type="scientific">Shewanella surugensis</name>
    <dbReference type="NCBI Taxonomy" id="212020"/>
    <lineage>
        <taxon>Bacteria</taxon>
        <taxon>Pseudomonadati</taxon>
        <taxon>Pseudomonadota</taxon>
        <taxon>Gammaproteobacteria</taxon>
        <taxon>Alteromonadales</taxon>
        <taxon>Shewanellaceae</taxon>
        <taxon>Shewanella</taxon>
    </lineage>
</organism>
<dbReference type="RefSeq" id="WP_248942131.1">
    <property type="nucleotide sequence ID" value="NZ_JAKIKS010000103.1"/>
</dbReference>
<dbReference type="SUPFAM" id="SSF52096">
    <property type="entry name" value="ClpP/crotonase"/>
    <property type="match status" value="1"/>
</dbReference>
<evidence type="ECO:0000256" key="4">
    <source>
        <dbReference type="ARBA" id="ARBA00022825"/>
    </source>
</evidence>
<keyword evidence="4" id="KW-0720">Serine protease</keyword>
<accession>A0ABT0LG91</accession>
<keyword evidence="2" id="KW-0645">Protease</keyword>
<evidence type="ECO:0000313" key="7">
    <source>
        <dbReference type="Proteomes" id="UP001203423"/>
    </source>
</evidence>
<dbReference type="InterPro" id="IPR029045">
    <property type="entry name" value="ClpP/crotonase-like_dom_sf"/>
</dbReference>
<evidence type="ECO:0000256" key="3">
    <source>
        <dbReference type="ARBA" id="ARBA00022801"/>
    </source>
</evidence>
<protein>
    <submittedName>
        <fullName evidence="6">S49 family peptidase</fullName>
    </submittedName>
</protein>
<evidence type="ECO:0000256" key="1">
    <source>
        <dbReference type="ARBA" id="ARBA00008683"/>
    </source>
</evidence>
<dbReference type="PANTHER" id="PTHR33209">
    <property type="entry name" value="PROTEASE 4"/>
    <property type="match status" value="1"/>
</dbReference>
<feature type="domain" description="Peptidase S49" evidence="5">
    <location>
        <begin position="126"/>
        <end position="267"/>
    </location>
</feature>
<evidence type="ECO:0000313" key="6">
    <source>
        <dbReference type="EMBL" id="MCL1126716.1"/>
    </source>
</evidence>
<keyword evidence="7" id="KW-1185">Reference proteome</keyword>
<evidence type="ECO:0000256" key="2">
    <source>
        <dbReference type="ARBA" id="ARBA00022670"/>
    </source>
</evidence>
<gene>
    <name evidence="6" type="ORF">L2764_20060</name>
</gene>
<dbReference type="Proteomes" id="UP001203423">
    <property type="component" value="Unassembled WGS sequence"/>
</dbReference>
<sequence>MKISLLATHLFNEPVMLSEGKFDTLMNVYLSRSGVEIDMSGVVNKGESATFITPRGSAIIPVSGTLTHRPTGLNAMSGACSYSGIDAKLDEALANPNVSTIILDINSHGGMVAGAFDQAERIYAARKEKQIIAIVNEAAYSAAFLMASAAHKIIVPRTGGVGSIGVIAQHVDRSEANAKAGIKVTPVFAGEKKTDLSPNQPLSDEAHERLQSSVNESYELFVDTVARFRGMETQLIKDTQAGLYVGAKAVEIGLADEVNSAKAALAALLPRSVQSNKRIGRRAKAITLNH</sequence>
<dbReference type="Gene3D" id="3.90.226.10">
    <property type="entry name" value="2-enoyl-CoA Hydratase, Chain A, domain 1"/>
    <property type="match status" value="1"/>
</dbReference>
<keyword evidence="3" id="KW-0378">Hydrolase</keyword>
<dbReference type="Pfam" id="PF01343">
    <property type="entry name" value="Peptidase_S49"/>
    <property type="match status" value="1"/>
</dbReference>
<proteinExistence type="inferred from homology"/>
<dbReference type="EMBL" id="JAKIKS010000103">
    <property type="protein sequence ID" value="MCL1126716.1"/>
    <property type="molecule type" value="Genomic_DNA"/>
</dbReference>
<dbReference type="InterPro" id="IPR033855">
    <property type="entry name" value="Protein_C"/>
</dbReference>
<dbReference type="CDD" id="cd07022">
    <property type="entry name" value="S49_Sppa_36K_type"/>
    <property type="match status" value="1"/>
</dbReference>
<name>A0ABT0LG91_9GAMM</name>
<evidence type="ECO:0000259" key="5">
    <source>
        <dbReference type="Pfam" id="PF01343"/>
    </source>
</evidence>
<dbReference type="PANTHER" id="PTHR33209:SF1">
    <property type="entry name" value="PEPTIDASE S49 DOMAIN-CONTAINING PROTEIN"/>
    <property type="match status" value="1"/>
</dbReference>
<dbReference type="Gene3D" id="6.20.330.10">
    <property type="match status" value="1"/>
</dbReference>
<dbReference type="InterPro" id="IPR002142">
    <property type="entry name" value="Peptidase_S49"/>
</dbReference>